<organism evidence="2 3">
    <name type="scientific">Lentzea albidocapillata</name>
    <dbReference type="NCBI Taxonomy" id="40571"/>
    <lineage>
        <taxon>Bacteria</taxon>
        <taxon>Bacillati</taxon>
        <taxon>Actinomycetota</taxon>
        <taxon>Actinomycetes</taxon>
        <taxon>Pseudonocardiales</taxon>
        <taxon>Pseudonocardiaceae</taxon>
        <taxon>Lentzea</taxon>
    </lineage>
</organism>
<feature type="region of interest" description="Disordered" evidence="1">
    <location>
        <begin position="151"/>
        <end position="198"/>
    </location>
</feature>
<evidence type="ECO:0000313" key="2">
    <source>
        <dbReference type="EMBL" id="SMD16204.1"/>
    </source>
</evidence>
<dbReference type="EMBL" id="FWYC01000011">
    <property type="protein sequence ID" value="SMD16204.1"/>
    <property type="molecule type" value="Genomic_DNA"/>
</dbReference>
<dbReference type="AlphaFoldDB" id="A0A1W2F2P6"/>
<keyword evidence="3" id="KW-1185">Reference proteome</keyword>
<sequence length="198" mass="21950">MKWFGLLGLAAVATLVAVTHRDIGTVLAIWFSGKQTSGATLWGLSMVWWGRAGKLLQFMAGCVVILDLVGPDRLRAIGARATAEVSDFRAWRSRMHEAGQLLELQRAISEWLITRIGSINKVNGDTRRWQLVRHGSRYLPDQPWFTGPMIEDPAEHGAERPAASARLRRRPRGGAVREAGRLRVRPGQGVRARRPAAS</sequence>
<evidence type="ECO:0000313" key="3">
    <source>
        <dbReference type="Proteomes" id="UP000192840"/>
    </source>
</evidence>
<accession>A0A1W2F2P6</accession>
<proteinExistence type="predicted"/>
<dbReference type="RefSeq" id="WP_030474378.1">
    <property type="nucleotide sequence ID" value="NZ_FWYC01000011.1"/>
</dbReference>
<gene>
    <name evidence="2" type="ORF">SAMN05660733_04994</name>
</gene>
<protein>
    <submittedName>
        <fullName evidence="2">Uncharacterized protein</fullName>
    </submittedName>
</protein>
<name>A0A1W2F2P6_9PSEU</name>
<evidence type="ECO:0000256" key="1">
    <source>
        <dbReference type="SAM" id="MobiDB-lite"/>
    </source>
</evidence>
<dbReference type="eggNOG" id="ENOG502ZTW2">
    <property type="taxonomic scope" value="Bacteria"/>
</dbReference>
<dbReference type="Proteomes" id="UP000192840">
    <property type="component" value="Unassembled WGS sequence"/>
</dbReference>
<reference evidence="3" key="1">
    <citation type="submission" date="2017-04" db="EMBL/GenBank/DDBJ databases">
        <authorList>
            <person name="Varghese N."/>
            <person name="Submissions S."/>
        </authorList>
    </citation>
    <scope>NUCLEOTIDE SEQUENCE [LARGE SCALE GENOMIC DNA]</scope>
    <source>
        <strain evidence="3">DSM 44073</strain>
    </source>
</reference>
<dbReference type="OrthoDB" id="4567441at2"/>